<dbReference type="SUPFAM" id="SSF52374">
    <property type="entry name" value="Nucleotidylyl transferase"/>
    <property type="match status" value="1"/>
</dbReference>
<evidence type="ECO:0000313" key="15">
    <source>
        <dbReference type="EMBL" id="KKS01396.1"/>
    </source>
</evidence>
<evidence type="ECO:0000313" key="16">
    <source>
        <dbReference type="Proteomes" id="UP000033903"/>
    </source>
</evidence>
<feature type="domain" description="Leucyl-tRNA synthetase editing" evidence="14">
    <location>
        <begin position="231"/>
        <end position="422"/>
    </location>
</feature>
<accession>A0A0G0XWG6</accession>
<dbReference type="GO" id="GO:0004823">
    <property type="term" value="F:leucine-tRNA ligase activity"/>
    <property type="evidence" value="ECO:0007669"/>
    <property type="project" value="UniProtKB-UniRule"/>
</dbReference>
<dbReference type="NCBIfam" id="TIGR00396">
    <property type="entry name" value="leuS_bact"/>
    <property type="match status" value="1"/>
</dbReference>
<dbReference type="PANTHER" id="PTHR43740">
    <property type="entry name" value="LEUCYL-TRNA SYNTHETASE"/>
    <property type="match status" value="1"/>
</dbReference>
<evidence type="ECO:0000256" key="3">
    <source>
        <dbReference type="ARBA" id="ARBA00022598"/>
    </source>
</evidence>
<dbReference type="GO" id="GO:0005524">
    <property type="term" value="F:ATP binding"/>
    <property type="evidence" value="ECO:0007669"/>
    <property type="project" value="UniProtKB-UniRule"/>
</dbReference>
<evidence type="ECO:0000256" key="5">
    <source>
        <dbReference type="ARBA" id="ARBA00022840"/>
    </source>
</evidence>
<dbReference type="PANTHER" id="PTHR43740:SF2">
    <property type="entry name" value="LEUCINE--TRNA LIGASE, MITOCHONDRIAL"/>
    <property type="match status" value="1"/>
</dbReference>
<dbReference type="GO" id="GO:0002161">
    <property type="term" value="F:aminoacyl-tRNA deacylase activity"/>
    <property type="evidence" value="ECO:0007669"/>
    <property type="project" value="InterPro"/>
</dbReference>
<comment type="catalytic activity">
    <reaction evidence="8 9">
        <text>tRNA(Leu) + L-leucine + ATP = L-leucyl-tRNA(Leu) + AMP + diphosphate</text>
        <dbReference type="Rhea" id="RHEA:11688"/>
        <dbReference type="Rhea" id="RHEA-COMP:9613"/>
        <dbReference type="Rhea" id="RHEA-COMP:9622"/>
        <dbReference type="ChEBI" id="CHEBI:30616"/>
        <dbReference type="ChEBI" id="CHEBI:33019"/>
        <dbReference type="ChEBI" id="CHEBI:57427"/>
        <dbReference type="ChEBI" id="CHEBI:78442"/>
        <dbReference type="ChEBI" id="CHEBI:78494"/>
        <dbReference type="ChEBI" id="CHEBI:456215"/>
        <dbReference type="EC" id="6.1.1.4"/>
    </reaction>
</comment>
<evidence type="ECO:0000256" key="1">
    <source>
        <dbReference type="ARBA" id="ARBA00005594"/>
    </source>
</evidence>
<feature type="short sequence motif" description="'HIGH' region" evidence="9">
    <location>
        <begin position="53"/>
        <end position="63"/>
    </location>
</feature>
<feature type="domain" description="Methionyl/Leucyl tRNA synthetase" evidence="13">
    <location>
        <begin position="50"/>
        <end position="187"/>
    </location>
</feature>
<dbReference type="EMBL" id="LCBA01000005">
    <property type="protein sequence ID" value="KKS01396.1"/>
    <property type="molecule type" value="Genomic_DNA"/>
</dbReference>
<evidence type="ECO:0000256" key="8">
    <source>
        <dbReference type="ARBA" id="ARBA00047469"/>
    </source>
</evidence>
<dbReference type="InterPro" id="IPR013155">
    <property type="entry name" value="M/V/L/I-tRNA-synth_anticd-bd"/>
</dbReference>
<dbReference type="InterPro" id="IPR009008">
    <property type="entry name" value="Val/Leu/Ile-tRNA-synth_edit"/>
</dbReference>
<dbReference type="SUPFAM" id="SSF47323">
    <property type="entry name" value="Anticodon-binding domain of a subclass of class I aminoacyl-tRNA synthetases"/>
    <property type="match status" value="1"/>
</dbReference>
<dbReference type="SUPFAM" id="SSF50677">
    <property type="entry name" value="ValRS/IleRS/LeuRS editing domain"/>
    <property type="match status" value="1"/>
</dbReference>
<dbReference type="AlphaFoldDB" id="A0A0G0XWG6"/>
<dbReference type="PATRIC" id="fig|1619023.3.peg.146"/>
<comment type="subcellular location">
    <subcellularLocation>
        <location evidence="9">Cytoplasm</location>
    </subcellularLocation>
</comment>
<evidence type="ECO:0000256" key="7">
    <source>
        <dbReference type="ARBA" id="ARBA00023146"/>
    </source>
</evidence>
<evidence type="ECO:0000256" key="4">
    <source>
        <dbReference type="ARBA" id="ARBA00022741"/>
    </source>
</evidence>
<proteinExistence type="inferred from homology"/>
<dbReference type="Gene3D" id="3.90.740.10">
    <property type="entry name" value="Valyl/Leucyl/Isoleucyl-tRNA synthetase, editing domain"/>
    <property type="match status" value="1"/>
</dbReference>
<dbReference type="FunFam" id="3.40.50.620:FF:000056">
    <property type="entry name" value="Leucine--tRNA ligase"/>
    <property type="match status" value="1"/>
</dbReference>
<dbReference type="InterPro" id="IPR002302">
    <property type="entry name" value="Leu-tRNA-ligase"/>
</dbReference>
<dbReference type="FunFam" id="1.10.730.10:FF:000002">
    <property type="entry name" value="Leucine--tRNA ligase"/>
    <property type="match status" value="1"/>
</dbReference>
<feature type="domain" description="Methionyl/Leucyl tRNA synthetase" evidence="13">
    <location>
        <begin position="593"/>
        <end position="634"/>
    </location>
</feature>
<evidence type="ECO:0000259" key="13">
    <source>
        <dbReference type="Pfam" id="PF09334"/>
    </source>
</evidence>
<evidence type="ECO:0000256" key="6">
    <source>
        <dbReference type="ARBA" id="ARBA00022917"/>
    </source>
</evidence>
<feature type="short sequence motif" description="'KMSKS' region" evidence="9">
    <location>
        <begin position="600"/>
        <end position="604"/>
    </location>
</feature>
<name>A0A0G0XWG6_9BACT</name>
<dbReference type="Pfam" id="PF09334">
    <property type="entry name" value="tRNA-synt_1g"/>
    <property type="match status" value="2"/>
</dbReference>
<evidence type="ECO:0000256" key="10">
    <source>
        <dbReference type="RuleBase" id="RU363039"/>
    </source>
</evidence>
<dbReference type="Gene3D" id="3.40.50.620">
    <property type="entry name" value="HUPs"/>
    <property type="match status" value="1"/>
</dbReference>
<gene>
    <name evidence="9" type="primary">leuS</name>
    <name evidence="15" type="ORF">UU54_C0005G0004</name>
</gene>
<dbReference type="InterPro" id="IPR014729">
    <property type="entry name" value="Rossmann-like_a/b/a_fold"/>
</dbReference>
<keyword evidence="5 9" id="KW-0067">ATP-binding</keyword>
<dbReference type="Proteomes" id="UP000033903">
    <property type="component" value="Unassembled WGS sequence"/>
</dbReference>
<comment type="similarity">
    <text evidence="1 9 10">Belongs to the class-I aminoacyl-tRNA synthetase family.</text>
</comment>
<evidence type="ECO:0000256" key="2">
    <source>
        <dbReference type="ARBA" id="ARBA00022490"/>
    </source>
</evidence>
<dbReference type="Pfam" id="PF08264">
    <property type="entry name" value="Anticodon_1"/>
    <property type="match status" value="1"/>
</dbReference>
<evidence type="ECO:0000256" key="9">
    <source>
        <dbReference type="HAMAP-Rule" id="MF_00049"/>
    </source>
</evidence>
<keyword evidence="2 9" id="KW-0963">Cytoplasm</keyword>
<dbReference type="CDD" id="cd07958">
    <property type="entry name" value="Anticodon_Ia_Leu_BEm"/>
    <property type="match status" value="1"/>
</dbReference>
<dbReference type="EC" id="6.1.1.4" evidence="9"/>
<dbReference type="FunFam" id="3.40.50.620:FF:000003">
    <property type="entry name" value="Leucine--tRNA ligase"/>
    <property type="match status" value="1"/>
</dbReference>
<evidence type="ECO:0000259" key="12">
    <source>
        <dbReference type="Pfam" id="PF08264"/>
    </source>
</evidence>
<dbReference type="CDD" id="cd00812">
    <property type="entry name" value="LeuRS_core"/>
    <property type="match status" value="1"/>
</dbReference>
<keyword evidence="4 9" id="KW-0547">Nucleotide-binding</keyword>
<dbReference type="InterPro" id="IPR009080">
    <property type="entry name" value="tRNAsynth_Ia_anticodon-bd"/>
</dbReference>
<dbReference type="InterPro" id="IPR015413">
    <property type="entry name" value="Methionyl/Leucyl_tRNA_Synth"/>
</dbReference>
<dbReference type="GO" id="GO:0005829">
    <property type="term" value="C:cytosol"/>
    <property type="evidence" value="ECO:0007669"/>
    <property type="project" value="TreeGrafter"/>
</dbReference>
<protein>
    <recommendedName>
        <fullName evidence="9">Leucine--tRNA ligase</fullName>
        <ecNumber evidence="9">6.1.1.4</ecNumber>
    </recommendedName>
    <alternativeName>
        <fullName evidence="9">Leucyl-tRNA synthetase</fullName>
        <shortName evidence="9">LeuRS</shortName>
    </alternativeName>
</protein>
<evidence type="ECO:0000259" key="14">
    <source>
        <dbReference type="Pfam" id="PF13603"/>
    </source>
</evidence>
<keyword evidence="11" id="KW-0175">Coiled coil</keyword>
<feature type="coiled-coil region" evidence="11">
    <location>
        <begin position="657"/>
        <end position="684"/>
    </location>
</feature>
<comment type="caution">
    <text evidence="15">The sequence shown here is derived from an EMBL/GenBank/DDBJ whole genome shotgun (WGS) entry which is preliminary data.</text>
</comment>
<organism evidence="15 16">
    <name type="scientific">Candidatus Yanofskybacteria bacterium GW2011_GWA2_41_22</name>
    <dbReference type="NCBI Taxonomy" id="1619023"/>
    <lineage>
        <taxon>Bacteria</taxon>
        <taxon>Candidatus Yanofskyibacteriota</taxon>
    </lineage>
</organism>
<keyword evidence="3 9" id="KW-0436">Ligase</keyword>
<dbReference type="PRINTS" id="PR00985">
    <property type="entry name" value="TRNASYNTHLEU"/>
</dbReference>
<keyword evidence="6 9" id="KW-0648">Protein biosynthesis</keyword>
<keyword evidence="7 9" id="KW-0030">Aminoacyl-tRNA synthetase</keyword>
<feature type="binding site" evidence="9">
    <location>
        <position position="603"/>
    </location>
    <ligand>
        <name>ATP</name>
        <dbReference type="ChEBI" id="CHEBI:30616"/>
    </ligand>
</feature>
<sequence length="825" mass="94983">MKYNPQKIEKRWQKYWASKKFYNAKDNPPATALGGAPLKAMAGGNYMLLTEFPYPSGNLHIGHWYAFAIPDIYARYLRMNGKNVSYPMGFDAFGLPAENAAIKNNTNPRDWTEKNIAYMTKQLKSMGAVFDWPREVRTIDPEYYKWTQWLFLKFYEKGLAYRAPTLVNWCPRDKTVLANEQVVDGKCERDGEPVIQKEITQWMFRITDYADRLIDDLSGLDWPETTKIAQRNWIGRSEGALIKFPIFNSKSSGGGQKYVEVFTTRADTLFGATYLVIAPEHPMVMKLTDDQHLDGINEYLEEAKRKTEMERAHLDKEKTGVPTGGFVLNSINNEKIPVWVADYVVGWYGTGAVMAVPAHDDRDWEFAKKYNLPVKMVVCPNYPAPMCPVLENAFIEDGHLVDSAEFTGMKSSEAREKITKKLKEKGLADFKKNYKLHDWVLSRQRYWGVPIPMIHCQTCGYQPVSEKDLPVKLPKLDDFKPSDDGRSPLAKAISWLKVKCPQCRREGERETDTMDTFVDSSWYFLRYADPKNKKEFASQDKIFKWLPVPLYIGGAEHNTMHLLYARFYTKALHDLGYVNFNEPFLKRVNRGLILGPDHQKMSKSRGNVIDPDEEVKKYGADTVRMFLAFMGPYEQGGPWDPRGINGVYRFLSRVWSLFNAKSKTQNAKSEAKELEIKLNQTIKKIGEDISELKFNTCVSEMMKLLNELEKQENLSLAVCRSFLLLLSPFAPHLAEELWLNILKNKNSIHLEKWPEFDETIIAEEKINLIVQINGKMKDVITARRGLSKEEAKQLALASEKIKKHLTEMPPKDFIYVQDKLINFVG</sequence>
<dbReference type="InterPro" id="IPR025709">
    <property type="entry name" value="Leu_tRNA-synth_edit"/>
</dbReference>
<dbReference type="HAMAP" id="MF_00049_B">
    <property type="entry name" value="Leu_tRNA_synth_B"/>
    <property type="match status" value="1"/>
</dbReference>
<reference evidence="15 16" key="1">
    <citation type="journal article" date="2015" name="Nature">
        <title>rRNA introns, odd ribosomes, and small enigmatic genomes across a large radiation of phyla.</title>
        <authorList>
            <person name="Brown C.T."/>
            <person name="Hug L.A."/>
            <person name="Thomas B.C."/>
            <person name="Sharon I."/>
            <person name="Castelle C.J."/>
            <person name="Singh A."/>
            <person name="Wilkins M.J."/>
            <person name="Williams K.H."/>
            <person name="Banfield J.F."/>
        </authorList>
    </citation>
    <scope>NUCLEOTIDE SEQUENCE [LARGE SCALE GENOMIC DNA]</scope>
</reference>
<dbReference type="Pfam" id="PF13603">
    <property type="entry name" value="tRNA-synt_1_2"/>
    <property type="match status" value="1"/>
</dbReference>
<feature type="domain" description="Methionyl/Valyl/Leucyl/Isoleucyl-tRNA synthetase anticodon-binding" evidence="12">
    <location>
        <begin position="673"/>
        <end position="787"/>
    </location>
</feature>
<dbReference type="Gene3D" id="1.10.730.10">
    <property type="entry name" value="Isoleucyl-tRNA Synthetase, Domain 1"/>
    <property type="match status" value="2"/>
</dbReference>
<evidence type="ECO:0000256" key="11">
    <source>
        <dbReference type="SAM" id="Coils"/>
    </source>
</evidence>
<dbReference type="GO" id="GO:0006429">
    <property type="term" value="P:leucyl-tRNA aminoacylation"/>
    <property type="evidence" value="ECO:0007669"/>
    <property type="project" value="UniProtKB-UniRule"/>
</dbReference>